<feature type="signal peptide" evidence="1">
    <location>
        <begin position="1"/>
        <end position="22"/>
    </location>
</feature>
<dbReference type="RefSeq" id="WP_274494680.1">
    <property type="nucleotide sequence ID" value="NZ_CP118166.1"/>
</dbReference>
<dbReference type="AlphaFoldDB" id="A0AAE9ZD56"/>
<keyword evidence="4" id="KW-1185">Reference proteome</keyword>
<name>A0AAE9ZD56_9PROT</name>
<evidence type="ECO:0000259" key="2">
    <source>
        <dbReference type="Pfam" id="PF08439"/>
    </source>
</evidence>
<dbReference type="EMBL" id="CP118166">
    <property type="protein sequence ID" value="WDI32739.1"/>
    <property type="molecule type" value="Genomic_DNA"/>
</dbReference>
<gene>
    <name evidence="3" type="ORF">PUV54_05955</name>
</gene>
<evidence type="ECO:0000256" key="1">
    <source>
        <dbReference type="SAM" id="SignalP"/>
    </source>
</evidence>
<keyword evidence="1" id="KW-0732">Signal</keyword>
<proteinExistence type="predicted"/>
<accession>A0AAE9ZD56</accession>
<sequence length="611" mass="68409">MSRVACALTSIALILSPVRGSANDAEQYVTDFSTLYDDWGAFHDDVGFVTQRLETIGELEGRAKKSARDMAYVFEQTADLTDRAEKLLLYGILTRNVDTTSDQAQSGYDIATALSSRADAAVGFLSDDVTAIPASTLQRWMESEPRLQPYRVRLRSVIALADHRLPAEQELLVADLERSIQLSADEWTALMEAPIGWPELALSEGSEVADSGAYRRYRRSPSTAERRSVVKAHLSHLGDLAEPFGLLYTRRVEGDWRVADYRGFETGPHAFWAMREEIPPGVSELLVEEMLKMAPLVRRYVQLRARALDIDDFEYADLLARPPGIEGEYSVGETIDRLINVYAEFGPERQAALREVVQQPLLHLAPSDVKSAEWGIVPGVGGSEPYLRMNYQGEYLDSRRLAAGLTTLLTFYERLDDISLSGQDSAISPGLYGTYLLYDEYGAKQAETQQQRIAFLLSAADQVYYSLFRNILFNTLDREVESRIAAGKPPTGAEISEIYLSILKDYYGDLPIDPVHAHEWMTQFVPFLNYAHHNWPLSVVAATSVIQKNRNGDESAADAFFKEVTDARDSDRIFHVLRESGLDLSSPEPYQMAGAYMRNLLDQLEAAIEAR</sequence>
<protein>
    <recommendedName>
        <fullName evidence="2">Oligopeptidase F N-terminal domain-containing protein</fullName>
    </recommendedName>
</protein>
<dbReference type="InterPro" id="IPR042088">
    <property type="entry name" value="OligoPept_F_C"/>
</dbReference>
<dbReference type="Gene3D" id="1.20.140.70">
    <property type="entry name" value="Oligopeptidase f, N-terminal domain"/>
    <property type="match status" value="1"/>
</dbReference>
<feature type="chain" id="PRO_5041960277" description="Oligopeptidase F N-terminal domain-containing protein" evidence="1">
    <location>
        <begin position="23"/>
        <end position="611"/>
    </location>
</feature>
<dbReference type="KEGG" id="hfl:PUV54_05955"/>
<evidence type="ECO:0000313" key="3">
    <source>
        <dbReference type="EMBL" id="WDI32739.1"/>
    </source>
</evidence>
<dbReference type="InterPro" id="IPR013647">
    <property type="entry name" value="OligopepF_N_dom"/>
</dbReference>
<evidence type="ECO:0000313" key="4">
    <source>
        <dbReference type="Proteomes" id="UP001214043"/>
    </source>
</evidence>
<reference evidence="3" key="1">
    <citation type="submission" date="2023-02" db="EMBL/GenBank/DDBJ databases">
        <title>Genome sequence of Hyphococcus flavus.</title>
        <authorList>
            <person name="Rong J.-C."/>
            <person name="Zhao Q."/>
            <person name="Yi M."/>
            <person name="Wu J.-Y."/>
        </authorList>
    </citation>
    <scope>NUCLEOTIDE SEQUENCE</scope>
    <source>
        <strain evidence="3">MCCC 1K03223</strain>
    </source>
</reference>
<feature type="domain" description="Oligopeptidase F N-terminal" evidence="2">
    <location>
        <begin position="131"/>
        <end position="179"/>
    </location>
</feature>
<dbReference type="Pfam" id="PF08439">
    <property type="entry name" value="Peptidase_M3_N"/>
    <property type="match status" value="1"/>
</dbReference>
<dbReference type="SUPFAM" id="SSF55486">
    <property type="entry name" value="Metalloproteases ('zincins'), catalytic domain"/>
    <property type="match status" value="1"/>
</dbReference>
<organism evidence="3 4">
    <name type="scientific">Hyphococcus flavus</name>
    <dbReference type="NCBI Taxonomy" id="1866326"/>
    <lineage>
        <taxon>Bacteria</taxon>
        <taxon>Pseudomonadati</taxon>
        <taxon>Pseudomonadota</taxon>
        <taxon>Alphaproteobacteria</taxon>
        <taxon>Parvularculales</taxon>
        <taxon>Parvularculaceae</taxon>
        <taxon>Hyphococcus</taxon>
    </lineage>
</organism>
<dbReference type="Gene3D" id="1.10.1370.20">
    <property type="entry name" value="Oligoendopeptidase f, C-terminal domain"/>
    <property type="match status" value="2"/>
</dbReference>
<dbReference type="Proteomes" id="UP001214043">
    <property type="component" value="Chromosome"/>
</dbReference>